<dbReference type="GO" id="GO:0005576">
    <property type="term" value="C:extracellular region"/>
    <property type="evidence" value="ECO:0007669"/>
    <property type="project" value="UniProtKB-SubCell"/>
</dbReference>
<dbReference type="OrthoDB" id="9922675at2759"/>
<keyword evidence="5" id="KW-0964">Secreted</keyword>
<dbReference type="InterPro" id="IPR007945">
    <property type="entry name" value="Secretogranin_V"/>
</dbReference>
<comment type="similarity">
    <text evidence="2">Belongs to the 7B2 family.</text>
</comment>
<evidence type="ECO:0000313" key="12">
    <source>
        <dbReference type="Proteomes" id="UP000319801"/>
    </source>
</evidence>
<keyword evidence="7 10" id="KW-0732">Signal</keyword>
<dbReference type="PANTHER" id="PTHR12738:SF0">
    <property type="entry name" value="NEUROENDOCRINE PROTEIN 7B2"/>
    <property type="match status" value="1"/>
</dbReference>
<protein>
    <recommendedName>
        <fullName evidence="3">Neuroendocrine protein 7B2</fullName>
    </recommendedName>
</protein>
<dbReference type="GO" id="GO:0030234">
    <property type="term" value="F:enzyme regulator activity"/>
    <property type="evidence" value="ECO:0007669"/>
    <property type="project" value="TreeGrafter"/>
</dbReference>
<dbReference type="Pfam" id="PF05281">
    <property type="entry name" value="Secretogranin_V"/>
    <property type="match status" value="1"/>
</dbReference>
<dbReference type="EMBL" id="VCAZ01000016">
    <property type="protein sequence ID" value="TSK57989.1"/>
    <property type="molecule type" value="Genomic_DNA"/>
</dbReference>
<evidence type="ECO:0000256" key="6">
    <source>
        <dbReference type="ARBA" id="ARBA00022641"/>
    </source>
</evidence>
<sequence>MDSAVWALVLSMAALVCGRSAPPDADIERLLHGVMEQLGIARPREEFTAHQAANVAGPLSIQGARTHTLTRTHTHRRTNNGIYNVLPVYLKRGAHEGLQHLGPYGNIPNIVAELTGDNVPKGFSQDHGYPDPPNPCPLGKTAADGCLENSPDTAEFSREFQKHQHLYDPEHDYPSLAKWSTNPYLMGQRLDNVVAKKSVPHFLEEEEMETTTRQV</sequence>
<evidence type="ECO:0000256" key="10">
    <source>
        <dbReference type="SAM" id="SignalP"/>
    </source>
</evidence>
<keyword evidence="8" id="KW-1015">Disulfide bond</keyword>
<dbReference type="PANTHER" id="PTHR12738">
    <property type="entry name" value="NEUROENDOCRINE PROTEIN 7B2"/>
    <property type="match status" value="1"/>
</dbReference>
<evidence type="ECO:0000256" key="8">
    <source>
        <dbReference type="ARBA" id="ARBA00023157"/>
    </source>
</evidence>
<reference evidence="11 12" key="1">
    <citation type="journal article" date="2019" name="Genome Biol. Evol.">
        <title>Whole-Genome Sequencing of the Giant Devil Catfish, Bagarius yarrelli.</title>
        <authorList>
            <person name="Jiang W."/>
            <person name="Lv Y."/>
            <person name="Cheng L."/>
            <person name="Yang K."/>
            <person name="Chao B."/>
            <person name="Wang X."/>
            <person name="Li Y."/>
            <person name="Pan X."/>
            <person name="You X."/>
            <person name="Zhang Y."/>
            <person name="Yang J."/>
            <person name="Li J."/>
            <person name="Zhang X."/>
            <person name="Liu S."/>
            <person name="Sun C."/>
            <person name="Yang J."/>
            <person name="Shi Q."/>
        </authorList>
    </citation>
    <scope>NUCLEOTIDE SEQUENCE [LARGE SCALE GENOMIC DNA]</scope>
    <source>
        <strain evidence="11">JWS20170419001</strain>
        <tissue evidence="11">Muscle</tissue>
    </source>
</reference>
<name>A0A556TSM0_BAGYA</name>
<gene>
    <name evidence="11" type="ORF">Baya_3637</name>
</gene>
<keyword evidence="6" id="KW-0765">Sulfation</keyword>
<comment type="caution">
    <text evidence="11">The sequence shown here is derived from an EMBL/GenBank/DDBJ whole genome shotgun (WGS) entry which is preliminary data.</text>
</comment>
<feature type="signal peptide" evidence="10">
    <location>
        <begin position="1"/>
        <end position="18"/>
    </location>
</feature>
<organism evidence="11 12">
    <name type="scientific">Bagarius yarrelli</name>
    <name type="common">Goonch</name>
    <name type="synonym">Bagrus yarrelli</name>
    <dbReference type="NCBI Taxonomy" id="175774"/>
    <lineage>
        <taxon>Eukaryota</taxon>
        <taxon>Metazoa</taxon>
        <taxon>Chordata</taxon>
        <taxon>Craniata</taxon>
        <taxon>Vertebrata</taxon>
        <taxon>Euteleostomi</taxon>
        <taxon>Actinopterygii</taxon>
        <taxon>Neopterygii</taxon>
        <taxon>Teleostei</taxon>
        <taxon>Ostariophysi</taxon>
        <taxon>Siluriformes</taxon>
        <taxon>Sisoridae</taxon>
        <taxon>Sisorinae</taxon>
        <taxon>Bagarius</taxon>
    </lineage>
</organism>
<proteinExistence type="inferred from homology"/>
<evidence type="ECO:0000256" key="1">
    <source>
        <dbReference type="ARBA" id="ARBA00004613"/>
    </source>
</evidence>
<evidence type="ECO:0000256" key="3">
    <source>
        <dbReference type="ARBA" id="ARBA00019589"/>
    </source>
</evidence>
<evidence type="ECO:0000256" key="7">
    <source>
        <dbReference type="ARBA" id="ARBA00022729"/>
    </source>
</evidence>
<dbReference type="GO" id="GO:0007218">
    <property type="term" value="P:neuropeptide signaling pathway"/>
    <property type="evidence" value="ECO:0007669"/>
    <property type="project" value="InterPro"/>
</dbReference>
<keyword evidence="9" id="KW-0143">Chaperone</keyword>
<dbReference type="GO" id="GO:0046883">
    <property type="term" value="P:regulation of hormone secretion"/>
    <property type="evidence" value="ECO:0007669"/>
    <property type="project" value="TreeGrafter"/>
</dbReference>
<accession>A0A556TSM0</accession>
<feature type="chain" id="PRO_5021844286" description="Neuroendocrine protein 7B2" evidence="10">
    <location>
        <begin position="19"/>
        <end position="215"/>
    </location>
</feature>
<evidence type="ECO:0000256" key="4">
    <source>
        <dbReference type="ARBA" id="ARBA00022448"/>
    </source>
</evidence>
<keyword evidence="12" id="KW-1185">Reference proteome</keyword>
<dbReference type="AlphaFoldDB" id="A0A556TSM0"/>
<dbReference type="Proteomes" id="UP000319801">
    <property type="component" value="Unassembled WGS sequence"/>
</dbReference>
<evidence type="ECO:0000313" key="11">
    <source>
        <dbReference type="EMBL" id="TSK57989.1"/>
    </source>
</evidence>
<evidence type="ECO:0000256" key="2">
    <source>
        <dbReference type="ARBA" id="ARBA00006348"/>
    </source>
</evidence>
<keyword evidence="4" id="KW-0813">Transport</keyword>
<dbReference type="GO" id="GO:0030141">
    <property type="term" value="C:secretory granule"/>
    <property type="evidence" value="ECO:0007669"/>
    <property type="project" value="InterPro"/>
</dbReference>
<evidence type="ECO:0000256" key="9">
    <source>
        <dbReference type="ARBA" id="ARBA00023186"/>
    </source>
</evidence>
<comment type="subcellular location">
    <subcellularLocation>
        <location evidence="1">Secreted</location>
    </subcellularLocation>
</comment>
<evidence type="ECO:0000256" key="5">
    <source>
        <dbReference type="ARBA" id="ARBA00022525"/>
    </source>
</evidence>